<dbReference type="FunFam" id="3.30.160.60:FF:000725">
    <property type="entry name" value="zinc finger protein 205 isoform X1"/>
    <property type="match status" value="1"/>
</dbReference>
<evidence type="ECO:0000256" key="6">
    <source>
        <dbReference type="ARBA" id="ARBA00022833"/>
    </source>
</evidence>
<dbReference type="SUPFAM" id="SSF109640">
    <property type="entry name" value="KRAB domain (Kruppel-associated box)"/>
    <property type="match status" value="1"/>
</dbReference>
<dbReference type="PANTHER" id="PTHR24384">
    <property type="entry name" value="FINGER PUTATIVE TRANSCRIPTION FACTOR FAMILY-RELATED"/>
    <property type="match status" value="1"/>
</dbReference>
<accession>A0A8D2DB20</accession>
<keyword evidence="6" id="KW-0862">Zinc</keyword>
<feature type="region of interest" description="Disordered" evidence="12">
    <location>
        <begin position="234"/>
        <end position="253"/>
    </location>
</feature>
<dbReference type="PROSITE" id="PS00028">
    <property type="entry name" value="ZINC_FINGER_C2H2_1"/>
    <property type="match status" value="7"/>
</dbReference>
<keyword evidence="16" id="KW-1185">Reference proteome</keyword>
<dbReference type="SMART" id="SM00355">
    <property type="entry name" value="ZnF_C2H2"/>
    <property type="match status" value="7"/>
</dbReference>
<dbReference type="GO" id="GO:0008270">
    <property type="term" value="F:zinc ion binding"/>
    <property type="evidence" value="ECO:0007669"/>
    <property type="project" value="UniProtKB-KW"/>
</dbReference>
<feature type="region of interest" description="Disordered" evidence="12">
    <location>
        <begin position="287"/>
        <end position="323"/>
    </location>
</feature>
<dbReference type="GeneTree" id="ENSGT00940000163265"/>
<dbReference type="GO" id="GO:0005634">
    <property type="term" value="C:nucleus"/>
    <property type="evidence" value="ECO:0007669"/>
    <property type="project" value="UniProtKB-SubCell"/>
</dbReference>
<keyword evidence="7" id="KW-0805">Transcription regulation</keyword>
<sequence>MTKFQKAVNFKDVAVVFSEEELGLLDAAQRKLYQEVMLENFRNLLSVGYKPFRLGTMLPLGREEKLWAMETETKEDGSSGCRNQNEIETLQEVGLRCLLREDLMCWQMWEQFTSKLARNQDLILSLQGKRSELPKQGNAQVWTGASVQVPKDEVCVVKLHGESSDSVRKQEFPFRTTWDFWRKMNVGESQNYQRRCQQIDITNKLCKCDCDDQGIHKGEKACIPSNGRKEFLKKSSQDRVSHSQEQTSCEKGKGFSVGSDLDLHQQLPLGEKPLVCTECGRDVGHSSVRSLRPSTHTGRRRCRGGGGEGFGPRSCLQTPRRVQSEGEPTRCQLCAQSLNKNSSLPSHELIQPGEKLDTCDRALPRDKAYGWEACDRVRNQDPGLHQRVHTGGKPYTCEVCRKGFSKASNLQAHQRIHTGEKPYKCDVCDKNFSRNSHLQAHQRVHTGERPYKCDTCGKDFSQLSHLQAHQRVHTGEKPYRCETCGKGFSQSSHLQDHQRVHTGEKPYRCEVCGKGFSWSSHLQAHQRVHTGEKPYRCDECGKGFIWNSYLHVHQRIHTGEKPYKCALCGKSFSQTSHLQAHRRVHTGEKPYKCSVCGKGFSKNSSSGSSEGPQ</sequence>
<comment type="subcellular location">
    <subcellularLocation>
        <location evidence="1">Nucleus</location>
    </subcellularLocation>
</comment>
<protein>
    <submittedName>
        <fullName evidence="15">Zinc finger protein 233</fullName>
    </submittedName>
</protein>
<dbReference type="FunFam" id="3.30.160.60:FF:002357">
    <property type="entry name" value="Zinc finger protein 782"/>
    <property type="match status" value="1"/>
</dbReference>
<evidence type="ECO:0000259" key="13">
    <source>
        <dbReference type="PROSITE" id="PS50157"/>
    </source>
</evidence>
<keyword evidence="9" id="KW-0804">Transcription</keyword>
<dbReference type="GO" id="GO:0000978">
    <property type="term" value="F:RNA polymerase II cis-regulatory region sequence-specific DNA binding"/>
    <property type="evidence" value="ECO:0007669"/>
    <property type="project" value="TreeGrafter"/>
</dbReference>
<gene>
    <name evidence="15" type="primary">ZNF233</name>
</gene>
<dbReference type="Ensembl" id="ENSSVLT00005024256.1">
    <property type="protein sequence ID" value="ENSSVLP00005021780.1"/>
    <property type="gene ID" value="ENSSVLG00005017340.1"/>
</dbReference>
<dbReference type="InterPro" id="IPR036236">
    <property type="entry name" value="Znf_C2H2_sf"/>
</dbReference>
<dbReference type="SMART" id="SM00349">
    <property type="entry name" value="KRAB"/>
    <property type="match status" value="1"/>
</dbReference>
<keyword evidence="10" id="KW-0539">Nucleus</keyword>
<dbReference type="CDD" id="cd07765">
    <property type="entry name" value="KRAB_A-box"/>
    <property type="match status" value="1"/>
</dbReference>
<feature type="domain" description="C2H2-type" evidence="13">
    <location>
        <begin position="563"/>
        <end position="590"/>
    </location>
</feature>
<feature type="domain" description="C2H2-type" evidence="13">
    <location>
        <begin position="507"/>
        <end position="534"/>
    </location>
</feature>
<feature type="domain" description="C2H2-type" evidence="13">
    <location>
        <begin position="479"/>
        <end position="506"/>
    </location>
</feature>
<evidence type="ECO:0000256" key="3">
    <source>
        <dbReference type="ARBA" id="ARBA00022723"/>
    </source>
</evidence>
<evidence type="ECO:0000256" key="8">
    <source>
        <dbReference type="ARBA" id="ARBA00023125"/>
    </source>
</evidence>
<evidence type="ECO:0000256" key="4">
    <source>
        <dbReference type="ARBA" id="ARBA00022737"/>
    </source>
</evidence>
<evidence type="ECO:0000256" key="2">
    <source>
        <dbReference type="ARBA" id="ARBA00006991"/>
    </source>
</evidence>
<dbReference type="FunFam" id="3.30.160.60:FF:003468">
    <property type="entry name" value="Zinc finger protein 233"/>
    <property type="match status" value="1"/>
</dbReference>
<dbReference type="GO" id="GO:0000981">
    <property type="term" value="F:DNA-binding transcription factor activity, RNA polymerase II-specific"/>
    <property type="evidence" value="ECO:0007669"/>
    <property type="project" value="TreeGrafter"/>
</dbReference>
<dbReference type="FunFam" id="3.30.160.60:FF:002343">
    <property type="entry name" value="Zinc finger protein 33A"/>
    <property type="match status" value="1"/>
</dbReference>
<dbReference type="InterPro" id="IPR013087">
    <property type="entry name" value="Znf_C2H2_type"/>
</dbReference>
<evidence type="ECO:0000259" key="14">
    <source>
        <dbReference type="PROSITE" id="PS50805"/>
    </source>
</evidence>
<feature type="compositionally biased region" description="Polar residues" evidence="12">
    <location>
        <begin position="287"/>
        <end position="296"/>
    </location>
</feature>
<evidence type="ECO:0000313" key="15">
    <source>
        <dbReference type="Ensembl" id="ENSSVLP00005021780.1"/>
    </source>
</evidence>
<dbReference type="Pfam" id="PF00096">
    <property type="entry name" value="zf-C2H2"/>
    <property type="match status" value="7"/>
</dbReference>
<dbReference type="Gene3D" id="3.30.160.60">
    <property type="entry name" value="Classic Zinc Finger"/>
    <property type="match status" value="9"/>
</dbReference>
<evidence type="ECO:0000256" key="1">
    <source>
        <dbReference type="ARBA" id="ARBA00004123"/>
    </source>
</evidence>
<keyword evidence="8" id="KW-0238">DNA-binding</keyword>
<evidence type="ECO:0000256" key="12">
    <source>
        <dbReference type="SAM" id="MobiDB-lite"/>
    </source>
</evidence>
<dbReference type="AlphaFoldDB" id="A0A8D2DB20"/>
<dbReference type="PROSITE" id="PS50157">
    <property type="entry name" value="ZINC_FINGER_C2H2_2"/>
    <property type="match status" value="8"/>
</dbReference>
<dbReference type="SUPFAM" id="SSF57667">
    <property type="entry name" value="beta-beta-alpha zinc fingers"/>
    <property type="match status" value="5"/>
</dbReference>
<dbReference type="FunFam" id="3.30.160.60:FF:001498">
    <property type="entry name" value="Zinc finger protein 404"/>
    <property type="match status" value="1"/>
</dbReference>
<dbReference type="Pfam" id="PF01352">
    <property type="entry name" value="KRAB"/>
    <property type="match status" value="1"/>
</dbReference>
<name>A0A8D2DB20_SCIVU</name>
<evidence type="ECO:0000256" key="9">
    <source>
        <dbReference type="ARBA" id="ARBA00023163"/>
    </source>
</evidence>
<dbReference type="FunFam" id="3.30.160.60:FF:002239">
    <property type="entry name" value="Zinc finger protein 226"/>
    <property type="match status" value="1"/>
</dbReference>
<dbReference type="InterPro" id="IPR001909">
    <property type="entry name" value="KRAB"/>
</dbReference>
<dbReference type="PANTHER" id="PTHR24384:SF242">
    <property type="entry name" value="ZINC FINGER PROTEIN 628"/>
    <property type="match status" value="1"/>
</dbReference>
<feature type="domain" description="C2H2-type" evidence="13">
    <location>
        <begin position="329"/>
        <end position="356"/>
    </location>
</feature>
<proteinExistence type="inferred from homology"/>
<evidence type="ECO:0000256" key="5">
    <source>
        <dbReference type="ARBA" id="ARBA00022771"/>
    </source>
</evidence>
<reference evidence="15" key="1">
    <citation type="submission" date="2025-08" db="UniProtKB">
        <authorList>
            <consortium name="Ensembl"/>
        </authorList>
    </citation>
    <scope>IDENTIFICATION</scope>
</reference>
<evidence type="ECO:0000256" key="10">
    <source>
        <dbReference type="ARBA" id="ARBA00023242"/>
    </source>
</evidence>
<keyword evidence="5 11" id="KW-0863">Zinc-finger</keyword>
<reference evidence="15" key="2">
    <citation type="submission" date="2025-09" db="UniProtKB">
        <authorList>
            <consortium name="Ensembl"/>
        </authorList>
    </citation>
    <scope>IDENTIFICATION</scope>
</reference>
<dbReference type="InterPro" id="IPR036051">
    <property type="entry name" value="KRAB_dom_sf"/>
</dbReference>
<organism evidence="15 16">
    <name type="scientific">Sciurus vulgaris</name>
    <name type="common">Eurasian red squirrel</name>
    <dbReference type="NCBI Taxonomy" id="55149"/>
    <lineage>
        <taxon>Eukaryota</taxon>
        <taxon>Metazoa</taxon>
        <taxon>Chordata</taxon>
        <taxon>Craniata</taxon>
        <taxon>Vertebrata</taxon>
        <taxon>Euteleostomi</taxon>
        <taxon>Mammalia</taxon>
        <taxon>Eutheria</taxon>
        <taxon>Euarchontoglires</taxon>
        <taxon>Glires</taxon>
        <taxon>Rodentia</taxon>
        <taxon>Sciuromorpha</taxon>
        <taxon>Sciuridae</taxon>
        <taxon>Sciurinae</taxon>
        <taxon>Sciurini</taxon>
        <taxon>Sciurus</taxon>
    </lineage>
</organism>
<dbReference type="GO" id="GO:0045892">
    <property type="term" value="P:negative regulation of DNA-templated transcription"/>
    <property type="evidence" value="ECO:0007669"/>
    <property type="project" value="UniProtKB-ARBA"/>
</dbReference>
<feature type="domain" description="KRAB" evidence="14">
    <location>
        <begin position="8"/>
        <end position="79"/>
    </location>
</feature>
<evidence type="ECO:0000256" key="11">
    <source>
        <dbReference type="PROSITE-ProRule" id="PRU00042"/>
    </source>
</evidence>
<dbReference type="FunFam" id="3.30.160.60:FF:000781">
    <property type="entry name" value="zinc finger protein 205 isoform X1"/>
    <property type="match status" value="1"/>
</dbReference>
<evidence type="ECO:0000313" key="16">
    <source>
        <dbReference type="Proteomes" id="UP000694564"/>
    </source>
</evidence>
<feature type="domain" description="C2H2-type" evidence="13">
    <location>
        <begin position="423"/>
        <end position="450"/>
    </location>
</feature>
<dbReference type="PROSITE" id="PS50805">
    <property type="entry name" value="KRAB"/>
    <property type="match status" value="1"/>
</dbReference>
<feature type="domain" description="C2H2-type" evidence="13">
    <location>
        <begin position="451"/>
        <end position="478"/>
    </location>
</feature>
<feature type="domain" description="C2H2-type" evidence="13">
    <location>
        <begin position="535"/>
        <end position="562"/>
    </location>
</feature>
<evidence type="ECO:0000256" key="7">
    <source>
        <dbReference type="ARBA" id="ARBA00023015"/>
    </source>
</evidence>
<feature type="domain" description="C2H2-type" evidence="13">
    <location>
        <begin position="395"/>
        <end position="422"/>
    </location>
</feature>
<dbReference type="FunFam" id="3.30.160.60:FF:000290">
    <property type="entry name" value="Zinc finger protein 697 isoform X1"/>
    <property type="match status" value="1"/>
</dbReference>
<dbReference type="Gene3D" id="6.10.140.140">
    <property type="match status" value="1"/>
</dbReference>
<keyword evidence="4" id="KW-0677">Repeat</keyword>
<comment type="similarity">
    <text evidence="2">Belongs to the krueppel C2H2-type zinc-finger protein family.</text>
</comment>
<keyword evidence="3" id="KW-0479">Metal-binding</keyword>
<dbReference type="InterPro" id="IPR050752">
    <property type="entry name" value="C2H2-ZF_domain"/>
</dbReference>
<dbReference type="Proteomes" id="UP000694564">
    <property type="component" value="Chromosome 17"/>
</dbReference>